<gene>
    <name evidence="18" type="primary">SPTAN1_1</name>
    <name evidence="18" type="ORF">DERF_008251</name>
</gene>
<dbReference type="Gene3D" id="1.10.238.10">
    <property type="entry name" value="EF-hand"/>
    <property type="match status" value="2"/>
</dbReference>
<dbReference type="GO" id="GO:0008017">
    <property type="term" value="F:microtubule binding"/>
    <property type="evidence" value="ECO:0007669"/>
    <property type="project" value="UniProtKB-ARBA"/>
</dbReference>
<dbReference type="SMART" id="SM00150">
    <property type="entry name" value="SPEC"/>
    <property type="match status" value="20"/>
</dbReference>
<dbReference type="GO" id="GO:0003779">
    <property type="term" value="F:actin binding"/>
    <property type="evidence" value="ECO:0007669"/>
    <property type="project" value="UniProtKB-KW"/>
</dbReference>
<evidence type="ECO:0000256" key="4">
    <source>
        <dbReference type="ARBA" id="ARBA00022443"/>
    </source>
</evidence>
<dbReference type="GO" id="GO:0045169">
    <property type="term" value="C:fusome"/>
    <property type="evidence" value="ECO:0007669"/>
    <property type="project" value="UniProtKB-ARBA"/>
</dbReference>
<dbReference type="Pfam" id="PF00018">
    <property type="entry name" value="SH3_1"/>
    <property type="match status" value="1"/>
</dbReference>
<keyword evidence="15" id="KW-0175">Coiled coil</keyword>
<dbReference type="Proteomes" id="UP000790347">
    <property type="component" value="Unassembled WGS sequence"/>
</dbReference>
<dbReference type="GO" id="GO:0007026">
    <property type="term" value="P:negative regulation of microtubule depolymerization"/>
    <property type="evidence" value="ECO:0007669"/>
    <property type="project" value="UniProtKB-ARBA"/>
</dbReference>
<dbReference type="FunFam" id="1.20.58.60:FF:000020">
    <property type="entry name" value="Spectrin alpha chain, non-erythrocytic 1"/>
    <property type="match status" value="5"/>
</dbReference>
<dbReference type="FunFam" id="1.20.58.60:FF:000006">
    <property type="entry name" value="Spectrin alpha chain, non-erythrocytic 1"/>
    <property type="match status" value="1"/>
</dbReference>
<evidence type="ECO:0000256" key="7">
    <source>
        <dbReference type="ARBA" id="ARBA00022553"/>
    </source>
</evidence>
<accession>A0A922I410</accession>
<sequence>MENIPVPKDIKILETVEEIQDRRRTVLGHYDAFRQNSRIKRCKLEDSKRFQYFKRDADELESWINEKLQVALDESWKDPTNLQAKIQKHQAFEAEVHAHANAIAELDATGNDMISQQHFASEVIKQRLEELHRLWEMLMIKLNDKGYKLQQAFILVQFLRRCDEIMYWIKDKEAIVSSGDIGQDLEHVEVLQKKFDEFKKDMASQEIRINEIDRDANDLIQKDHPEKEQIAKRAAEIKEAWARLIELRRIREDKLFGAKEIQQFNRDADETISWINEKDAVISPDDYGRDMASVLTLQRKHEGVERELVALAEKVDQLEKEAQNYTEKHPDLRDQILMKLEEIRNVWLALQRKSSERKIRLEHSYLLHQFMADYRDLMSWIQDMKTIIASDELAKDVAGAEALLERLQEYQTEIDARQDAIVKFKNSGDALIEKNIAPEEVQQKLDQLQKEYDALINLREERRILYEQCMDLQLFYRDTEQAETWLTKHETFLLNDDLGDSLDSVEALIKKHEDYEKSLATQSETVKNLDNFATRLINGQHYAKDDIEKHRQALLKRRSELLEKAAKRRQMLDDSYQWQQFERDFHEIKGLIVEKLKTASDENYRDPTNINGKLQKQQQFSQELNANQSRIDEFNKNAQKLIDQNHYASPDIKNRVDETNELWATLIDLGENKTAKLQQAVEQQKVNLISEDIELWLAEIESQIGSEDLGKDLTSVQNLLKRHNMLEADIATHQERINDIVKQTNQFIEGGHFDADAIREKQNALVDRYNKLKIPMEKRKRRLNDALQVQQLFRDIEDEEAWIREKEPVASSTNRGRDLIGVQNLMKKHQALISEINNHEHRIKAVEKTGNDMIRKEHFASKDIKRRLTWLEEQWNALKERAARRKQELEDSLQAQQYLADANEAESWMREKEPIVGSNDYGKDEDSTEALLKKHEAIMADLEAFDNTIKSLREQASSCKQQEAPAEFVPGREAVVALYDYAEKSPREVSMKKGDVLTLLNASNKDWWKVEINDRQGFVPAAYVRRLEDNLSSSRQHLGQNSLPARQAQIEAQYESLLALGRERKRKLEEALRGFQLVREAAELSQWVKDKEQINVVNDEVGEDLEQVEVLQKKFDDFMADMKTNELRLLEMNQMATQLAELGQVEAANKINQHVGDLNRKWVQLTEATQQRGQQLASAHEVQRFHRDIDETKDWIREKEDALQNDDCGHDLRSVQTLQRKHEGLERDLEALLEKVRQLEKTANSIESKHPESAEITRIKQIEIMEMWVNLKNKADDRKRKLQNSYELQRFLSDHNDLMVWINTMMGLVSSDELATDTIGAEALLERHQELSSEINARKQTFQNIEDFGQRLIRENHYATDLIQKKLEELYQAFQELNSSWDRRQHRLQQCLDLQLFNRECEQAENWMGNREAFLKTQDDDDNVEILIKKHEDLNKAIRIQEEKIENLKKLADKLIDKDNYAKDSIKSKRDQVLDRWNLLKDALIEKRSKLGDSQSIQQFSRDADEVEKWITEKLQMATDESYKDPANIQSKHQKHQAFEAELNANKERIQQILSMGDNLIGKGKCGDGEEAVRDKLILITEQWKYLTEKTTEKTIKLKEANKQRTYNAAIKDLEFWLAEVESLLNNEDVGKDLNSVQNLQKKHQLLQADIEAHEDRIKDMNALADSLNDAGQFDSDVINEKRNAVNERYQRVLNLVNHRRNRLNEATTLQQFLRDIADEESWIKEKQLLVSSDDYGRDLTGVKNLHKKHKRFENELAAHEPNIQAIQEAAQNLMLESNLGKPEIETRLHALEQFWLRLKEMTAIRENKIEQSLSYQQFLVRMEEEEAWISEKLQLLNLDDLGDSMASVQGVRKKHEAFENDFALHKERCLEIIAAGDVLINEDNHHADQIMQRQNQLRDRLNRLEDAARRHKQKLEDNHAYLEFMWKSDVVESWIADKEMHINNNDYGRDLSSVSTLLTKHETFDAGLQAFEQEGIQTITELKDKLISSNHAQSDIIHKRYDNLIARWQDLRAASEARKARLLKVQEQFKQIEDLFLTFAKKASQFNSWFENAEEDLTDPVRCNSIEEIRALLDSHQQFKQSLVAAENDFQALAELDRRIHNFKVGPNPYTWFTMDALKETWLNLQKIIAERDAELAKEYQRQENNDKLRRQFAAAANEFHKWINDASISDFAITALFISNLECGFLMEQGSLEAQLEATKRKALEVRSKRGDLKKIEELGAVLEEHLILDNRYTEHTTVGLAQQWDQLDQLCMRMQHNLEQQIQARNHSGVTEEALKEFSMMFKHFDREKNGKLPHAEFKSCLRALGYDLEVIPPGEPDPQFEAILDIVDPNRDGYVQLQEYMAFMISRETENVSTSEEIENAFRAIATDGRPYVTAEDLYSNLSKEMADYCMSRMNKVTDPKTGKEGYDYVEFTRTLFQIQ</sequence>
<dbReference type="FunFam" id="1.20.58.60:FF:000007">
    <property type="entry name" value="Spectrin alpha chain non-erythrocytic 1"/>
    <property type="match status" value="2"/>
</dbReference>
<feature type="coiled-coil region" evidence="15">
    <location>
        <begin position="935"/>
        <end position="962"/>
    </location>
</feature>
<dbReference type="InterPro" id="IPR018247">
    <property type="entry name" value="EF_Hand_1_Ca_BS"/>
</dbReference>
<dbReference type="Pfam" id="PF13499">
    <property type="entry name" value="EF-hand_7"/>
    <property type="match status" value="1"/>
</dbReference>
<feature type="domain" description="SH3" evidence="16">
    <location>
        <begin position="970"/>
        <end position="1029"/>
    </location>
</feature>
<feature type="coiled-coil region" evidence="15">
    <location>
        <begin position="1637"/>
        <end position="1707"/>
    </location>
</feature>
<dbReference type="PROSITE" id="PS50002">
    <property type="entry name" value="SH3"/>
    <property type="match status" value="1"/>
</dbReference>
<dbReference type="InterPro" id="IPR011992">
    <property type="entry name" value="EF-hand-dom_pair"/>
</dbReference>
<dbReference type="InterPro" id="IPR035825">
    <property type="entry name" value="Alpha_Spectrin_SH3"/>
</dbReference>
<dbReference type="GO" id="GO:0005856">
    <property type="term" value="C:cytoskeleton"/>
    <property type="evidence" value="ECO:0007669"/>
    <property type="project" value="UniProtKB-SubCell"/>
</dbReference>
<feature type="coiled-coil region" evidence="15">
    <location>
        <begin position="1215"/>
        <end position="1249"/>
    </location>
</feature>
<dbReference type="SUPFAM" id="SSF47473">
    <property type="entry name" value="EF-hand"/>
    <property type="match status" value="1"/>
</dbReference>
<evidence type="ECO:0000256" key="3">
    <source>
        <dbReference type="ARBA" id="ARBA00006826"/>
    </source>
</evidence>
<evidence type="ECO:0000256" key="14">
    <source>
        <dbReference type="PROSITE-ProRule" id="PRU00192"/>
    </source>
</evidence>
<dbReference type="InterPro" id="IPR001452">
    <property type="entry name" value="SH3_domain"/>
</dbReference>
<dbReference type="CDD" id="cd11808">
    <property type="entry name" value="SH3_Alpha_Spectrin"/>
    <property type="match status" value="1"/>
</dbReference>
<evidence type="ECO:0000256" key="11">
    <source>
        <dbReference type="ARBA" id="ARBA00022860"/>
    </source>
</evidence>
<evidence type="ECO:0000256" key="6">
    <source>
        <dbReference type="ARBA" id="ARBA00022490"/>
    </source>
</evidence>
<dbReference type="PROSITE" id="PS00018">
    <property type="entry name" value="EF_HAND_1"/>
    <property type="match status" value="1"/>
</dbReference>
<feature type="coiled-coil region" evidence="15">
    <location>
        <begin position="1424"/>
        <end position="1458"/>
    </location>
</feature>
<dbReference type="FunFam" id="1.20.58.60:FF:000013">
    <property type="entry name" value="Spectrin alpha chain, non-erythrocytic 1"/>
    <property type="match status" value="1"/>
</dbReference>
<dbReference type="Gene3D" id="1.20.58.60">
    <property type="match status" value="19"/>
</dbReference>
<evidence type="ECO:0000256" key="5">
    <source>
        <dbReference type="ARBA" id="ARBA00022467"/>
    </source>
</evidence>
<dbReference type="FunFam" id="1.10.238.10:FF:000020">
    <property type="entry name" value="spectrin alpha chain, non-erythrocytic 1"/>
    <property type="match status" value="1"/>
</dbReference>
<evidence type="ECO:0000256" key="1">
    <source>
        <dbReference type="ARBA" id="ARBA00004245"/>
    </source>
</evidence>
<dbReference type="SUPFAM" id="SSF50044">
    <property type="entry name" value="SH3-domain"/>
    <property type="match status" value="1"/>
</dbReference>
<evidence type="ECO:0000256" key="12">
    <source>
        <dbReference type="ARBA" id="ARBA00023203"/>
    </source>
</evidence>
<dbReference type="GO" id="GO:0005516">
    <property type="term" value="F:calmodulin binding"/>
    <property type="evidence" value="ECO:0007669"/>
    <property type="project" value="UniProtKB-KW"/>
</dbReference>
<feature type="coiled-coil region" evidence="15">
    <location>
        <begin position="188"/>
        <end position="222"/>
    </location>
</feature>
<keyword evidence="9" id="KW-0677">Repeat</keyword>
<dbReference type="SUPFAM" id="SSF46966">
    <property type="entry name" value="Spectrin repeat"/>
    <property type="match status" value="17"/>
</dbReference>
<dbReference type="PANTHER" id="PTHR11915">
    <property type="entry name" value="SPECTRIN/FILAMIN RELATED CYTOSKELETAL PROTEIN"/>
    <property type="match status" value="1"/>
</dbReference>
<evidence type="ECO:0000256" key="8">
    <source>
        <dbReference type="ARBA" id="ARBA00022723"/>
    </source>
</evidence>
<keyword evidence="13" id="KW-0206">Cytoskeleton</keyword>
<feature type="domain" description="EF-hand" evidence="17">
    <location>
        <begin position="2276"/>
        <end position="2311"/>
    </location>
</feature>
<dbReference type="GO" id="GO:0016328">
    <property type="term" value="C:lateral plasma membrane"/>
    <property type="evidence" value="ECO:0007669"/>
    <property type="project" value="UniProtKB-ARBA"/>
</dbReference>
<dbReference type="InterPro" id="IPR014837">
    <property type="entry name" value="EF-hand_Ca_insen"/>
</dbReference>
<evidence type="ECO:0000259" key="17">
    <source>
        <dbReference type="PROSITE" id="PS50222"/>
    </source>
</evidence>
<feature type="domain" description="EF-hand" evidence="17">
    <location>
        <begin position="2319"/>
        <end position="2354"/>
    </location>
</feature>
<proteinExistence type="inferred from homology"/>
<dbReference type="GO" id="GO:0048790">
    <property type="term" value="P:maintenance of presynaptic active zone structure"/>
    <property type="evidence" value="ECO:0007669"/>
    <property type="project" value="UniProtKB-ARBA"/>
</dbReference>
<dbReference type="Pfam" id="PF08726">
    <property type="entry name" value="EFhand_Ca_insen"/>
    <property type="match status" value="1"/>
</dbReference>
<dbReference type="SMART" id="SM00054">
    <property type="entry name" value="EFh"/>
    <property type="match status" value="2"/>
</dbReference>
<evidence type="ECO:0000256" key="2">
    <source>
        <dbReference type="ARBA" id="ARBA00004544"/>
    </source>
</evidence>
<reference evidence="18" key="1">
    <citation type="submission" date="2013-05" db="EMBL/GenBank/DDBJ databases">
        <authorList>
            <person name="Yim A.K.Y."/>
            <person name="Chan T.F."/>
            <person name="Ji K.M."/>
            <person name="Liu X.Y."/>
            <person name="Zhou J.W."/>
            <person name="Li R.Q."/>
            <person name="Yang K.Y."/>
            <person name="Li J."/>
            <person name="Li M."/>
            <person name="Law P.T.W."/>
            <person name="Wu Y.L."/>
            <person name="Cai Z.L."/>
            <person name="Qin H."/>
            <person name="Bao Y."/>
            <person name="Leung R.K.K."/>
            <person name="Ng P.K.S."/>
            <person name="Zou J."/>
            <person name="Zhong X.J."/>
            <person name="Ran P.X."/>
            <person name="Zhong N.S."/>
            <person name="Liu Z.G."/>
            <person name="Tsui S.K.W."/>
        </authorList>
    </citation>
    <scope>NUCLEOTIDE SEQUENCE</scope>
    <source>
        <strain evidence="18">Derf</strain>
        <tissue evidence="18">Whole organism</tissue>
    </source>
</reference>
<feature type="coiled-coil region" evidence="15">
    <location>
        <begin position="1888"/>
        <end position="1919"/>
    </location>
</feature>
<feature type="coiled-coil region" evidence="15">
    <location>
        <begin position="822"/>
        <end position="899"/>
    </location>
</feature>
<dbReference type="GO" id="GO:0045170">
    <property type="term" value="C:spectrosome"/>
    <property type="evidence" value="ECO:0007669"/>
    <property type="project" value="UniProtKB-ARBA"/>
</dbReference>
<dbReference type="InterPro" id="IPR002048">
    <property type="entry name" value="EF_hand_dom"/>
</dbReference>
<dbReference type="PRINTS" id="PR01887">
    <property type="entry name" value="SPECTRNALPHA"/>
</dbReference>
<keyword evidence="12" id="KW-0009">Actin-binding</keyword>
<name>A0A922I410_DERFA</name>
<dbReference type="PRINTS" id="PR00452">
    <property type="entry name" value="SH3DOMAIN"/>
</dbReference>
<dbReference type="EMBL" id="ASGP02000003">
    <property type="protein sequence ID" value="KAH9517591.1"/>
    <property type="molecule type" value="Genomic_DNA"/>
</dbReference>
<comment type="subcellular location">
    <subcellularLocation>
        <location evidence="2">Cytoplasm</location>
        <location evidence="2">Cell cortex</location>
    </subcellularLocation>
    <subcellularLocation>
        <location evidence="1">Cytoplasm</location>
        <location evidence="1">Cytoskeleton</location>
    </subcellularLocation>
</comment>
<dbReference type="SMART" id="SM01184">
    <property type="entry name" value="efhand_Ca_insen"/>
    <property type="match status" value="1"/>
</dbReference>
<keyword evidence="6" id="KW-0963">Cytoplasm</keyword>
<dbReference type="InterPro" id="IPR018159">
    <property type="entry name" value="Spectrin/alpha-actinin"/>
</dbReference>
<keyword evidence="11" id="KW-0112">Calmodulin-binding</keyword>
<dbReference type="GO" id="GO:0005509">
    <property type="term" value="F:calcium ion binding"/>
    <property type="evidence" value="ECO:0007669"/>
    <property type="project" value="InterPro"/>
</dbReference>
<organism evidence="18 19">
    <name type="scientific">Dermatophagoides farinae</name>
    <name type="common">American house dust mite</name>
    <dbReference type="NCBI Taxonomy" id="6954"/>
    <lineage>
        <taxon>Eukaryota</taxon>
        <taxon>Metazoa</taxon>
        <taxon>Ecdysozoa</taxon>
        <taxon>Arthropoda</taxon>
        <taxon>Chelicerata</taxon>
        <taxon>Arachnida</taxon>
        <taxon>Acari</taxon>
        <taxon>Acariformes</taxon>
        <taxon>Sarcoptiformes</taxon>
        <taxon>Astigmata</taxon>
        <taxon>Psoroptidia</taxon>
        <taxon>Analgoidea</taxon>
        <taxon>Pyroglyphidae</taxon>
        <taxon>Dermatophagoidinae</taxon>
        <taxon>Dermatophagoides</taxon>
    </lineage>
</organism>
<keyword evidence="10" id="KW-0106">Calcium</keyword>
<evidence type="ECO:0000256" key="15">
    <source>
        <dbReference type="SAM" id="Coils"/>
    </source>
</evidence>
<dbReference type="InterPro" id="IPR002017">
    <property type="entry name" value="Spectrin_repeat"/>
</dbReference>
<dbReference type="GO" id="GO:0005938">
    <property type="term" value="C:cell cortex"/>
    <property type="evidence" value="ECO:0007669"/>
    <property type="project" value="UniProtKB-SubCell"/>
</dbReference>
<dbReference type="CDD" id="cd00051">
    <property type="entry name" value="EFh"/>
    <property type="match status" value="1"/>
</dbReference>
<dbReference type="GO" id="GO:0042062">
    <property type="term" value="P:long-term strengthening of neuromuscular junction"/>
    <property type="evidence" value="ECO:0007669"/>
    <property type="project" value="UniProtKB-ARBA"/>
</dbReference>
<keyword evidence="5" id="KW-0117">Actin capping</keyword>
<keyword evidence="7" id="KW-0597">Phosphoprotein</keyword>
<dbReference type="GO" id="GO:0031594">
    <property type="term" value="C:neuromuscular junction"/>
    <property type="evidence" value="ECO:0007669"/>
    <property type="project" value="UniProtKB-ARBA"/>
</dbReference>
<dbReference type="SMART" id="SM00326">
    <property type="entry name" value="SH3"/>
    <property type="match status" value="1"/>
</dbReference>
<reference evidence="18" key="2">
    <citation type="journal article" date="2022" name="Res Sq">
        <title>Comparative Genomics Reveals Insights into the Divergent Evolution of Astigmatic Mites and Household Pest Adaptations.</title>
        <authorList>
            <person name="Xiong Q."/>
            <person name="Wan A.T.-Y."/>
            <person name="Liu X.-Y."/>
            <person name="Fung C.S.-H."/>
            <person name="Xiao X."/>
            <person name="Malainual N."/>
            <person name="Hou J."/>
            <person name="Wang L."/>
            <person name="Wang M."/>
            <person name="Yang K."/>
            <person name="Cui Y."/>
            <person name="Leung E."/>
            <person name="Nong W."/>
            <person name="Shin S.-K."/>
            <person name="Au S."/>
            <person name="Jeong K.Y."/>
            <person name="Chew F.T."/>
            <person name="Hui J."/>
            <person name="Leung T.F."/>
            <person name="Tungtrongchitr A."/>
            <person name="Zhong N."/>
            <person name="Liu Z."/>
            <person name="Tsui S."/>
        </authorList>
    </citation>
    <scope>NUCLEOTIDE SEQUENCE</scope>
    <source>
        <strain evidence="18">Derf</strain>
        <tissue evidence="18">Whole organism</tissue>
    </source>
</reference>
<evidence type="ECO:0000313" key="18">
    <source>
        <dbReference type="EMBL" id="KAH9517591.1"/>
    </source>
</evidence>
<dbReference type="FunFam" id="1.20.58.60:FF:000017">
    <property type="entry name" value="Spectrin alpha chain, non-erythrocytic 1"/>
    <property type="match status" value="2"/>
</dbReference>
<dbReference type="PROSITE" id="PS50222">
    <property type="entry name" value="EF_HAND_2"/>
    <property type="match status" value="2"/>
</dbReference>
<dbReference type="Gene3D" id="2.30.30.40">
    <property type="entry name" value="SH3 Domains"/>
    <property type="match status" value="1"/>
</dbReference>
<dbReference type="FunFam" id="1.20.58.60:FF:000078">
    <property type="entry name" value="Spectrin alpha chain, non-erythrocytic 1"/>
    <property type="match status" value="1"/>
</dbReference>
<keyword evidence="4 14" id="KW-0728">SH3 domain</keyword>
<dbReference type="InterPro" id="IPR036028">
    <property type="entry name" value="SH3-like_dom_sf"/>
</dbReference>
<evidence type="ECO:0000259" key="16">
    <source>
        <dbReference type="PROSITE" id="PS50002"/>
    </source>
</evidence>
<keyword evidence="8" id="KW-0479">Metal-binding</keyword>
<feature type="coiled-coil region" evidence="15">
    <location>
        <begin position="390"/>
        <end position="465"/>
    </location>
</feature>
<evidence type="ECO:0000256" key="9">
    <source>
        <dbReference type="ARBA" id="ARBA00022737"/>
    </source>
</evidence>
<keyword evidence="19" id="KW-1185">Reference proteome</keyword>
<evidence type="ECO:0000313" key="19">
    <source>
        <dbReference type="Proteomes" id="UP000790347"/>
    </source>
</evidence>
<dbReference type="Pfam" id="PF00435">
    <property type="entry name" value="Spectrin"/>
    <property type="match status" value="20"/>
</dbReference>
<feature type="coiled-coil region" evidence="15">
    <location>
        <begin position="294"/>
        <end position="335"/>
    </location>
</feature>
<dbReference type="FunFam" id="2.30.30.40:FF:000154">
    <property type="entry name" value="Alpha spectrin, isoform C"/>
    <property type="match status" value="1"/>
</dbReference>
<comment type="caution">
    <text evidence="18">The sequence shown here is derived from an EMBL/GenBank/DDBJ whole genome shotgun (WGS) entry which is preliminary data.</text>
</comment>
<evidence type="ECO:0000256" key="10">
    <source>
        <dbReference type="ARBA" id="ARBA00022837"/>
    </source>
</evidence>
<dbReference type="GO" id="GO:0016199">
    <property type="term" value="P:axon midline choice point recognition"/>
    <property type="evidence" value="ECO:0007669"/>
    <property type="project" value="UniProtKB-ARBA"/>
</dbReference>
<evidence type="ECO:0000256" key="13">
    <source>
        <dbReference type="ARBA" id="ARBA00023212"/>
    </source>
</evidence>
<dbReference type="CDD" id="cd00176">
    <property type="entry name" value="SPEC"/>
    <property type="match status" value="13"/>
</dbReference>
<comment type="similarity">
    <text evidence="3">Belongs to the spectrin family.</text>
</comment>
<dbReference type="GO" id="GO:0051693">
    <property type="term" value="P:actin filament capping"/>
    <property type="evidence" value="ECO:0007669"/>
    <property type="project" value="UniProtKB-KW"/>
</dbReference>
<protein>
    <submittedName>
        <fullName evidence="18">Spectrin alpha chain, non-erythrocytic 1</fullName>
    </submittedName>
</protein>